<protein>
    <submittedName>
        <fullName evidence="3">DUF4398 domain-containing protein</fullName>
    </submittedName>
</protein>
<evidence type="ECO:0000313" key="4">
    <source>
        <dbReference type="Proteomes" id="UP001225378"/>
    </source>
</evidence>
<dbReference type="Pfam" id="PF14346">
    <property type="entry name" value="DUF4398"/>
    <property type="match status" value="1"/>
</dbReference>
<keyword evidence="1" id="KW-0175">Coiled coil</keyword>
<accession>A0AAU7NUX8</accession>
<evidence type="ECO:0000259" key="2">
    <source>
        <dbReference type="Pfam" id="PF14346"/>
    </source>
</evidence>
<dbReference type="AlphaFoldDB" id="A0AAU7NUX8"/>
<dbReference type="EMBL" id="CP157743">
    <property type="protein sequence ID" value="XBS20750.1"/>
    <property type="molecule type" value="Genomic_DNA"/>
</dbReference>
<gene>
    <name evidence="3" type="ORF">Q9L42_001055</name>
</gene>
<evidence type="ECO:0000256" key="1">
    <source>
        <dbReference type="SAM" id="Coils"/>
    </source>
</evidence>
<organism evidence="3 4">
    <name type="scientific">Methylomarinum roseum</name>
    <dbReference type="NCBI Taxonomy" id="3067653"/>
    <lineage>
        <taxon>Bacteria</taxon>
        <taxon>Pseudomonadati</taxon>
        <taxon>Pseudomonadota</taxon>
        <taxon>Gammaproteobacteria</taxon>
        <taxon>Methylococcales</taxon>
        <taxon>Methylococcaceae</taxon>
        <taxon>Methylomarinum</taxon>
    </lineage>
</organism>
<feature type="coiled-coil region" evidence="1">
    <location>
        <begin position="82"/>
        <end position="125"/>
    </location>
</feature>
<keyword evidence="4" id="KW-1185">Reference proteome</keyword>
<evidence type="ECO:0000313" key="3">
    <source>
        <dbReference type="EMBL" id="XBS20750.1"/>
    </source>
</evidence>
<feature type="domain" description="DUF4398" evidence="2">
    <location>
        <begin position="32"/>
        <end position="108"/>
    </location>
</feature>
<dbReference type="KEGG" id="mech:Q9L42_001055"/>
<name>A0AAU7NUX8_9GAMM</name>
<reference evidence="3 4" key="1">
    <citation type="journal article" date="2024" name="Microbiology">
        <title>Methylomarinum rosea sp. nov., a novel halophilic methanotrophic bacterium from the hypersaline Lake Elton.</title>
        <authorList>
            <person name="Suleimanov R.Z."/>
            <person name="Oshkin I.Y."/>
            <person name="Danilova O.V."/>
            <person name="Suzina N.E."/>
            <person name="Dedysh S.N."/>
        </authorList>
    </citation>
    <scope>NUCLEOTIDE SEQUENCE [LARGE SCALE GENOMIC DNA]</scope>
    <source>
        <strain evidence="3 4">Ch1-1</strain>
    </source>
</reference>
<dbReference type="Proteomes" id="UP001225378">
    <property type="component" value="Chromosome"/>
</dbReference>
<dbReference type="PROSITE" id="PS51257">
    <property type="entry name" value="PROKAR_LIPOPROTEIN"/>
    <property type="match status" value="1"/>
</dbReference>
<sequence>MNKRNPIIAYTAIMVISGITVGCSNGRPPLEKISLAEQALKQAENKNARSYSPLEMRLASEKIEKAKEAIHQKDFETARRLAEKAEIDALAAEAKADSVRAKAAIDELKESIETLRQEIKYSSDQ</sequence>
<proteinExistence type="predicted"/>
<dbReference type="RefSeq" id="WP_305906471.1">
    <property type="nucleotide sequence ID" value="NZ_CP157743.1"/>
</dbReference>
<dbReference type="Gene3D" id="1.20.1270.390">
    <property type="match status" value="1"/>
</dbReference>
<dbReference type="InterPro" id="IPR025511">
    <property type="entry name" value="DUF4398"/>
</dbReference>